<proteinExistence type="predicted"/>
<dbReference type="GO" id="GO:0016747">
    <property type="term" value="F:acyltransferase activity, transferring groups other than amino-acyl groups"/>
    <property type="evidence" value="ECO:0007669"/>
    <property type="project" value="InterPro"/>
</dbReference>
<dbReference type="Pfam" id="PF00583">
    <property type="entry name" value="Acetyltransf_1"/>
    <property type="match status" value="1"/>
</dbReference>
<dbReference type="Gene3D" id="3.40.630.30">
    <property type="match status" value="1"/>
</dbReference>
<organism evidence="2 3">
    <name type="scientific">Janthinobacterium agaricidamnosum NBRC 102515 = DSM 9628</name>
    <dbReference type="NCBI Taxonomy" id="1349767"/>
    <lineage>
        <taxon>Bacteria</taxon>
        <taxon>Pseudomonadati</taxon>
        <taxon>Pseudomonadota</taxon>
        <taxon>Betaproteobacteria</taxon>
        <taxon>Burkholderiales</taxon>
        <taxon>Oxalobacteraceae</taxon>
        <taxon>Janthinobacterium</taxon>
    </lineage>
</organism>
<keyword evidence="2" id="KW-0808">Transferase</keyword>
<dbReference type="OrthoDB" id="9178559at2"/>
<name>W0V9X9_9BURK</name>
<evidence type="ECO:0000313" key="2">
    <source>
        <dbReference type="EMBL" id="CDG85624.1"/>
    </source>
</evidence>
<evidence type="ECO:0000259" key="1">
    <source>
        <dbReference type="PROSITE" id="PS51186"/>
    </source>
</evidence>
<protein>
    <submittedName>
        <fullName evidence="2">Acetyltransferase family protein</fullName>
    </submittedName>
</protein>
<dbReference type="RefSeq" id="WP_051781490.1">
    <property type="nucleotide sequence ID" value="NZ_BCTH01000044.1"/>
</dbReference>
<accession>W0V9X9</accession>
<dbReference type="Proteomes" id="UP000027604">
    <property type="component" value="Chromosome I"/>
</dbReference>
<dbReference type="STRING" id="1349767.GJA_5025"/>
<evidence type="ECO:0000313" key="3">
    <source>
        <dbReference type="Proteomes" id="UP000027604"/>
    </source>
</evidence>
<dbReference type="InterPro" id="IPR016181">
    <property type="entry name" value="Acyl_CoA_acyltransferase"/>
</dbReference>
<dbReference type="HOGENOM" id="CLU_091349_0_1_4"/>
<keyword evidence="3" id="KW-1185">Reference proteome</keyword>
<dbReference type="SUPFAM" id="SSF55729">
    <property type="entry name" value="Acyl-CoA N-acyltransferases (Nat)"/>
    <property type="match status" value="1"/>
</dbReference>
<dbReference type="EMBL" id="HG322949">
    <property type="protein sequence ID" value="CDG85624.1"/>
    <property type="molecule type" value="Genomic_DNA"/>
</dbReference>
<dbReference type="AlphaFoldDB" id="W0V9X9"/>
<dbReference type="InterPro" id="IPR000182">
    <property type="entry name" value="GNAT_dom"/>
</dbReference>
<dbReference type="PATRIC" id="fig|1349767.4.peg.1639"/>
<reference evidence="2 3" key="1">
    <citation type="journal article" date="2015" name="Genome Announc.">
        <title>Genome Sequence of Mushroom Soft-Rot Pathogen Janthinobacterium agaricidamnosum.</title>
        <authorList>
            <person name="Graupner K."/>
            <person name="Lackner G."/>
            <person name="Hertweck C."/>
        </authorList>
    </citation>
    <scope>NUCLEOTIDE SEQUENCE [LARGE SCALE GENOMIC DNA]</scope>
    <source>
        <strain evidence="3">NBRC 102515 / DSM 9628</strain>
    </source>
</reference>
<dbReference type="PROSITE" id="PS51186">
    <property type="entry name" value="GNAT"/>
    <property type="match status" value="1"/>
</dbReference>
<sequence>MPLSSLPNLLAHPLRRLLGGPSPAKSRPTVLVKQLHERDRVRMMKHFLSLEKSDRLLRFGSALPDELVMAYVNKIDFSRDMVYGVYNRVFKLVAVGHLAFAPKEKAPSRHAVTTKDRVAEFGVSVAATMRGMGVGSKLFERAAIHCRNNDVDTLYMHCLSSNQTMMHIAKKAGMEIQRDYGEADAYLKLLPPNPASMLQEAVQEQFAMLDYTLKANTRAAVKLLDRLPGRRGS</sequence>
<gene>
    <name evidence="2" type="ORF">GJA_5025</name>
</gene>
<dbReference type="KEGG" id="jag:GJA_5025"/>
<dbReference type="eggNOG" id="COG0456">
    <property type="taxonomic scope" value="Bacteria"/>
</dbReference>
<feature type="domain" description="N-acetyltransferase" evidence="1">
    <location>
        <begin position="30"/>
        <end position="193"/>
    </location>
</feature>